<evidence type="ECO:0000313" key="3">
    <source>
        <dbReference type="Proteomes" id="UP000031386"/>
    </source>
</evidence>
<dbReference type="NCBIfam" id="TIGR02532">
    <property type="entry name" value="IV_pilin_GFxxxE"/>
    <property type="match status" value="1"/>
</dbReference>
<keyword evidence="3" id="KW-1185">Reference proteome</keyword>
<dbReference type="RefSeq" id="WP_041953936.1">
    <property type="nucleotide sequence ID" value="NZ_CP009761.1"/>
</dbReference>
<dbReference type="Proteomes" id="UP000031386">
    <property type="component" value="Chromosome"/>
</dbReference>
<feature type="transmembrane region" description="Helical" evidence="1">
    <location>
        <begin position="12"/>
        <end position="31"/>
    </location>
</feature>
<dbReference type="AlphaFoldDB" id="A0A0B4S177"/>
<dbReference type="EMBL" id="CP009761">
    <property type="protein sequence ID" value="AIZ36548.1"/>
    <property type="molecule type" value="Genomic_DNA"/>
</dbReference>
<organism evidence="2 3">
    <name type="scientific">Parvimonas micra</name>
    <dbReference type="NCBI Taxonomy" id="33033"/>
    <lineage>
        <taxon>Bacteria</taxon>
        <taxon>Bacillati</taxon>
        <taxon>Bacillota</taxon>
        <taxon>Tissierellia</taxon>
        <taxon>Tissierellales</taxon>
        <taxon>Peptoniphilaceae</taxon>
        <taxon>Parvimonas</taxon>
    </lineage>
</organism>
<accession>A0A0B4S177</accession>
<reference evidence="2 3" key="1">
    <citation type="submission" date="2014-10" db="EMBL/GenBank/DDBJ databases">
        <title>Complete genome sequence of Parvimonas micra KCOM 1535 (= ChDC B708).</title>
        <authorList>
            <person name="Kook J.-K."/>
            <person name="Park S.-N."/>
            <person name="Lim Y.K."/>
            <person name="Roh H."/>
        </authorList>
    </citation>
    <scope>NUCLEOTIDE SEQUENCE [LARGE SCALE GENOMIC DNA]</scope>
    <source>
        <strain evidence="3">KCOM 1535 / ChDC B708</strain>
    </source>
</reference>
<dbReference type="InterPro" id="IPR012902">
    <property type="entry name" value="N_methyl_site"/>
</dbReference>
<evidence type="ECO:0000313" key="2">
    <source>
        <dbReference type="EMBL" id="AIZ36548.1"/>
    </source>
</evidence>
<dbReference type="KEGG" id="pmic:NW74_03945"/>
<protein>
    <submittedName>
        <fullName evidence="2">N-terminal cleavage protein</fullName>
    </submittedName>
</protein>
<keyword evidence="1" id="KW-0472">Membrane</keyword>
<name>A0A0B4S177_9FIRM</name>
<dbReference type="STRING" id="33033.NW74_03945"/>
<dbReference type="Pfam" id="PF07963">
    <property type="entry name" value="N_methyl"/>
    <property type="match status" value="1"/>
</dbReference>
<dbReference type="OrthoDB" id="1701499at2"/>
<evidence type="ECO:0000256" key="1">
    <source>
        <dbReference type="SAM" id="Phobius"/>
    </source>
</evidence>
<sequence length="111" mass="13036">MKNNFLKNKAFTLIECIFAIFILSVISIYTISGINNFLQIQNMNIKNNSKLSDIENTIELIRNNIKTNKPILKEVDMSKYEIKVSDLGELYNIKIFLKDNMEKLYEFYVSK</sequence>
<keyword evidence="1" id="KW-1133">Transmembrane helix</keyword>
<proteinExistence type="predicted"/>
<keyword evidence="1" id="KW-0812">Transmembrane</keyword>
<gene>
    <name evidence="2" type="ORF">NW74_03945</name>
</gene>